<evidence type="ECO:0000313" key="2">
    <source>
        <dbReference type="EMBL" id="MQY46529.1"/>
    </source>
</evidence>
<evidence type="ECO:0000256" key="1">
    <source>
        <dbReference type="SAM" id="Phobius"/>
    </source>
</evidence>
<proteinExistence type="predicted"/>
<dbReference type="AlphaFoldDB" id="A0A6A8A6U8"/>
<dbReference type="Proteomes" id="UP000435138">
    <property type="component" value="Unassembled WGS sequence"/>
</dbReference>
<dbReference type="RefSeq" id="WP_153354020.1">
    <property type="nucleotide sequence ID" value="NZ_JAYKOO010000006.1"/>
</dbReference>
<keyword evidence="1" id="KW-0472">Membrane</keyword>
<protein>
    <submittedName>
        <fullName evidence="2">Uncharacterized protein</fullName>
    </submittedName>
</protein>
<keyword evidence="1" id="KW-1133">Transmembrane helix</keyword>
<reference evidence="2 3" key="1">
    <citation type="submission" date="2019-11" db="EMBL/GenBank/DDBJ databases">
        <title>Genome analysis of Rhizobacterium cereale a novel genus and species isolated from maize roots in North Spain.</title>
        <authorList>
            <person name="Menendez E."/>
            <person name="Flores-Felix J.D."/>
            <person name="Ramirez-Bahena M.-H."/>
            <person name="Igual J.M."/>
            <person name="Garcia-Fraile P."/>
            <person name="Peix A."/>
            <person name="Velazquez E."/>
        </authorList>
    </citation>
    <scope>NUCLEOTIDE SEQUENCE [LARGE SCALE GENOMIC DNA]</scope>
    <source>
        <strain evidence="2 3">RZME27</strain>
    </source>
</reference>
<name>A0A6A8A6U8_9HYPH</name>
<keyword evidence="1" id="KW-0812">Transmembrane</keyword>
<keyword evidence="3" id="KW-1185">Reference proteome</keyword>
<feature type="transmembrane region" description="Helical" evidence="1">
    <location>
        <begin position="29"/>
        <end position="49"/>
    </location>
</feature>
<dbReference type="EMBL" id="WIXI01000041">
    <property type="protein sequence ID" value="MQY46529.1"/>
    <property type="molecule type" value="Genomic_DNA"/>
</dbReference>
<evidence type="ECO:0000313" key="3">
    <source>
        <dbReference type="Proteomes" id="UP000435138"/>
    </source>
</evidence>
<comment type="caution">
    <text evidence="2">The sequence shown here is derived from an EMBL/GenBank/DDBJ whole genome shotgun (WGS) entry which is preliminary data.</text>
</comment>
<sequence length="168" mass="18582">MERPQIRSDGLQLNEHRQFQERFWKFERVAWIAFAVVTVSALLGLTGGGGPLATVSIESADALISYPRVARWETADELQIALQPRAGATERRVMLAPEFAKSFQLEDVQPRPSKSTVSDLGQILVFDNPDTQGGQITMHIRAQSVGRRSFTITIDGGMPNALTTYVLP</sequence>
<organism evidence="2 3">
    <name type="scientific">Endobacterium cereale</name>
    <dbReference type="NCBI Taxonomy" id="2663029"/>
    <lineage>
        <taxon>Bacteria</taxon>
        <taxon>Pseudomonadati</taxon>
        <taxon>Pseudomonadota</taxon>
        <taxon>Alphaproteobacteria</taxon>
        <taxon>Hyphomicrobiales</taxon>
        <taxon>Rhizobiaceae</taxon>
        <taxon>Endobacterium</taxon>
    </lineage>
</organism>
<accession>A0A6A8A6U8</accession>
<gene>
    <name evidence="2" type="ORF">GAO09_10785</name>
</gene>